<protein>
    <submittedName>
        <fullName evidence="2">Uncharacterized protein</fullName>
    </submittedName>
</protein>
<dbReference type="Proteomes" id="UP001142393">
    <property type="component" value="Unassembled WGS sequence"/>
</dbReference>
<dbReference type="EMBL" id="JANVFU010000007">
    <property type="protein sequence ID" value="KAJ3743925.1"/>
    <property type="molecule type" value="Genomic_DNA"/>
</dbReference>
<evidence type="ECO:0000256" key="1">
    <source>
        <dbReference type="SAM" id="MobiDB-lite"/>
    </source>
</evidence>
<feature type="region of interest" description="Disordered" evidence="1">
    <location>
        <begin position="187"/>
        <end position="216"/>
    </location>
</feature>
<feature type="compositionally biased region" description="Basic and acidic residues" evidence="1">
    <location>
        <begin position="187"/>
        <end position="201"/>
    </location>
</feature>
<evidence type="ECO:0000313" key="2">
    <source>
        <dbReference type="EMBL" id="KAJ3743925.1"/>
    </source>
</evidence>
<organism evidence="2 3">
    <name type="scientific">Lentinula detonsa</name>
    <dbReference type="NCBI Taxonomy" id="2804962"/>
    <lineage>
        <taxon>Eukaryota</taxon>
        <taxon>Fungi</taxon>
        <taxon>Dikarya</taxon>
        <taxon>Basidiomycota</taxon>
        <taxon>Agaricomycotina</taxon>
        <taxon>Agaricomycetes</taxon>
        <taxon>Agaricomycetidae</taxon>
        <taxon>Agaricales</taxon>
        <taxon>Marasmiineae</taxon>
        <taxon>Omphalotaceae</taxon>
        <taxon>Lentinula</taxon>
    </lineage>
</organism>
<feature type="region of interest" description="Disordered" evidence="1">
    <location>
        <begin position="235"/>
        <end position="267"/>
    </location>
</feature>
<evidence type="ECO:0000313" key="3">
    <source>
        <dbReference type="Proteomes" id="UP001142393"/>
    </source>
</evidence>
<feature type="region of interest" description="Disordered" evidence="1">
    <location>
        <begin position="128"/>
        <end position="147"/>
    </location>
</feature>
<feature type="compositionally biased region" description="Polar residues" evidence="1">
    <location>
        <begin position="235"/>
        <end position="247"/>
    </location>
</feature>
<reference evidence="2 3" key="1">
    <citation type="journal article" date="2023" name="Proc. Natl. Acad. Sci. U.S.A.">
        <title>A global phylogenomic analysis of the shiitake genus Lentinula.</title>
        <authorList>
            <person name="Sierra-Patev S."/>
            <person name="Min B."/>
            <person name="Naranjo-Ortiz M."/>
            <person name="Looney B."/>
            <person name="Konkel Z."/>
            <person name="Slot J.C."/>
            <person name="Sakamoto Y."/>
            <person name="Steenwyk J.L."/>
            <person name="Rokas A."/>
            <person name="Carro J."/>
            <person name="Camarero S."/>
            <person name="Ferreira P."/>
            <person name="Molpeceres G."/>
            <person name="Ruiz-Duenas F.J."/>
            <person name="Serrano A."/>
            <person name="Henrissat B."/>
            <person name="Drula E."/>
            <person name="Hughes K.W."/>
            <person name="Mata J.L."/>
            <person name="Ishikawa N.K."/>
            <person name="Vargas-Isla R."/>
            <person name="Ushijima S."/>
            <person name="Smith C.A."/>
            <person name="Donoghue J."/>
            <person name="Ahrendt S."/>
            <person name="Andreopoulos W."/>
            <person name="He G."/>
            <person name="LaButti K."/>
            <person name="Lipzen A."/>
            <person name="Ng V."/>
            <person name="Riley R."/>
            <person name="Sandor L."/>
            <person name="Barry K."/>
            <person name="Martinez A.T."/>
            <person name="Xiao Y."/>
            <person name="Gibbons J.G."/>
            <person name="Terashima K."/>
            <person name="Grigoriev I.V."/>
            <person name="Hibbett D."/>
        </authorList>
    </citation>
    <scope>NUCLEOTIDE SEQUENCE [LARGE SCALE GENOMIC DNA]</scope>
    <source>
        <strain evidence="2 3">TFB7810</strain>
    </source>
</reference>
<dbReference type="AlphaFoldDB" id="A0A9W8TXG6"/>
<name>A0A9W8TXG6_9AGAR</name>
<gene>
    <name evidence="2" type="ORF">DFH05DRAFT_1524937</name>
</gene>
<accession>A0A9W8TXG6</accession>
<comment type="caution">
    <text evidence="2">The sequence shown here is derived from an EMBL/GenBank/DDBJ whole genome shotgun (WGS) entry which is preliminary data.</text>
</comment>
<feature type="compositionally biased region" description="Polar residues" evidence="1">
    <location>
        <begin position="207"/>
        <end position="216"/>
    </location>
</feature>
<sequence length="267" mass="29508">MSIPHSASLLAPHDIVELGFSWGERRFEIAQGNGVVLFVITLDEMIVAVQTSLVLGRGWNIAVIPRYPDIARALNDVIPKTFNTHLSFIADGRLHRSQNMLTYDCFLTPFQLTTLREEKKISGNLNRDTAEAFPKPSPGARGKSKTTGSITGAMIADFTKSDLDQSILFAGLMAHARETQRKKLWRVRKETRQAKSTRGTERYPVSESGTQSTTTGLNAKISKWRLDSTKSIVETTDNNMDIASNANNHEETRENDDGPSGEGSSNV</sequence>
<proteinExistence type="predicted"/>
<keyword evidence="3" id="KW-1185">Reference proteome</keyword>